<dbReference type="InterPro" id="IPR006073">
    <property type="entry name" value="GTP-bd"/>
</dbReference>
<comment type="cofactor">
    <cofactor evidence="1">
        <name>Mg(2+)</name>
        <dbReference type="ChEBI" id="CHEBI:18420"/>
    </cofactor>
</comment>
<evidence type="ECO:0000256" key="11">
    <source>
        <dbReference type="SAM" id="SignalP"/>
    </source>
</evidence>
<keyword evidence="8" id="KW-0717">Septation</keyword>
<evidence type="ECO:0000256" key="3">
    <source>
        <dbReference type="ARBA" id="ARBA00022618"/>
    </source>
</evidence>
<feature type="compositionally biased region" description="Basic and acidic residues" evidence="10">
    <location>
        <begin position="41"/>
        <end position="59"/>
    </location>
</feature>
<sequence>MGGFKLLFFAAAAHSLTTHPNKVVVAGRRCVAVYGGRPKRPKESAVAREERLAAEEWQTRDSSSSRRRRPAAPPEVTKSDEKNNKKKKKKPSRVHKHKKDAVSPQHPSPRLRRRIKFDALEPARFAGSFDDVGELPEWRTPEVAFLGRSNVGKSSMLNALVGARKPVAVVGQRPGRTRRINVFELSDARGVCCALTDLPGYGFAKISKGEQAAIARFVEAYLDTRPQLGLVVLIVDARRNPDDTDRDVLEALRTRGVPVVVVATKIDKCAGGRDLMNRLDELNAALALPENEPLYFSAVTRQGRPELWHAINEVLLTGETPTPPPPLEDDNEGAIFEASAALRDEPIDPKALLPDLAAADDDDELLAFH</sequence>
<dbReference type="GO" id="GO:0051301">
    <property type="term" value="P:cell division"/>
    <property type="evidence" value="ECO:0007669"/>
    <property type="project" value="UniProtKB-KW"/>
</dbReference>
<dbReference type="SUPFAM" id="SSF52540">
    <property type="entry name" value="P-loop containing nucleoside triphosphate hydrolases"/>
    <property type="match status" value="1"/>
</dbReference>
<evidence type="ECO:0000313" key="13">
    <source>
        <dbReference type="EMBL" id="KAJ8600919.1"/>
    </source>
</evidence>
<evidence type="ECO:0000259" key="12">
    <source>
        <dbReference type="PROSITE" id="PS51706"/>
    </source>
</evidence>
<feature type="region of interest" description="Disordered" evidence="10">
    <location>
        <begin position="35"/>
        <end position="113"/>
    </location>
</feature>
<keyword evidence="7" id="KW-0342">GTP-binding</keyword>
<dbReference type="InterPro" id="IPR027417">
    <property type="entry name" value="P-loop_NTPase"/>
</dbReference>
<dbReference type="PANTHER" id="PTHR11649">
    <property type="entry name" value="MSS1/TRME-RELATED GTP-BINDING PROTEIN"/>
    <property type="match status" value="1"/>
</dbReference>
<dbReference type="NCBIfam" id="TIGR03598">
    <property type="entry name" value="GTPase_YsxC"/>
    <property type="match status" value="1"/>
</dbReference>
<dbReference type="CDD" id="cd01876">
    <property type="entry name" value="YihA_EngB"/>
    <property type="match status" value="1"/>
</dbReference>
<protein>
    <recommendedName>
        <fullName evidence="12">EngB-type G domain-containing protein</fullName>
    </recommendedName>
</protein>
<accession>A0AAD7UC25</accession>
<comment type="similarity">
    <text evidence="2">Belongs to the TRAFAC class TrmE-Era-EngA-EngB-Septin-like GTPase superfamily. EngB GTPase family.</text>
</comment>
<keyword evidence="14" id="KW-1185">Reference proteome</keyword>
<dbReference type="Proteomes" id="UP001230188">
    <property type="component" value="Unassembled WGS sequence"/>
</dbReference>
<keyword evidence="5" id="KW-0547">Nucleotide-binding</keyword>
<evidence type="ECO:0000256" key="8">
    <source>
        <dbReference type="ARBA" id="ARBA00023210"/>
    </source>
</evidence>
<feature type="signal peptide" evidence="11">
    <location>
        <begin position="1"/>
        <end position="15"/>
    </location>
</feature>
<name>A0AAD7UC25_9STRA</name>
<keyword evidence="3" id="KW-0132">Cell division</keyword>
<keyword evidence="11" id="KW-0732">Signal</keyword>
<dbReference type="Gene3D" id="3.40.50.300">
    <property type="entry name" value="P-loop containing nucleotide triphosphate hydrolases"/>
    <property type="match status" value="1"/>
</dbReference>
<evidence type="ECO:0000313" key="14">
    <source>
        <dbReference type="Proteomes" id="UP001230188"/>
    </source>
</evidence>
<evidence type="ECO:0000256" key="1">
    <source>
        <dbReference type="ARBA" id="ARBA00001946"/>
    </source>
</evidence>
<evidence type="ECO:0000256" key="4">
    <source>
        <dbReference type="ARBA" id="ARBA00022723"/>
    </source>
</evidence>
<dbReference type="AlphaFoldDB" id="A0AAD7UC25"/>
<evidence type="ECO:0000256" key="10">
    <source>
        <dbReference type="SAM" id="MobiDB-lite"/>
    </source>
</evidence>
<keyword evidence="6" id="KW-0460">Magnesium</keyword>
<feature type="domain" description="EngB-type G" evidence="12">
    <location>
        <begin position="139"/>
        <end position="317"/>
    </location>
</feature>
<comment type="caution">
    <text evidence="13">The sequence shown here is derived from an EMBL/GenBank/DDBJ whole genome shotgun (WGS) entry which is preliminary data.</text>
</comment>
<keyword evidence="4" id="KW-0479">Metal-binding</keyword>
<dbReference type="InterPro" id="IPR019987">
    <property type="entry name" value="GTP-bd_ribosome_bio_YsxC"/>
</dbReference>
<dbReference type="HAMAP" id="MF_00321">
    <property type="entry name" value="GTPase_EngB"/>
    <property type="match status" value="1"/>
</dbReference>
<gene>
    <name evidence="13" type="ORF">CTAYLR_005074</name>
</gene>
<evidence type="ECO:0000256" key="7">
    <source>
        <dbReference type="ARBA" id="ARBA00023134"/>
    </source>
</evidence>
<evidence type="ECO:0000256" key="5">
    <source>
        <dbReference type="ARBA" id="ARBA00022741"/>
    </source>
</evidence>
<proteinExistence type="inferred from homology"/>
<feature type="chain" id="PRO_5042108405" description="EngB-type G domain-containing protein" evidence="11">
    <location>
        <begin position="16"/>
        <end position="369"/>
    </location>
</feature>
<dbReference type="GO" id="GO:0005525">
    <property type="term" value="F:GTP binding"/>
    <property type="evidence" value="ECO:0007669"/>
    <property type="project" value="UniProtKB-KW"/>
</dbReference>
<evidence type="ECO:0000256" key="9">
    <source>
        <dbReference type="ARBA" id="ARBA00023306"/>
    </source>
</evidence>
<evidence type="ECO:0000256" key="6">
    <source>
        <dbReference type="ARBA" id="ARBA00022842"/>
    </source>
</evidence>
<organism evidence="13 14">
    <name type="scientific">Chrysophaeum taylorii</name>
    <dbReference type="NCBI Taxonomy" id="2483200"/>
    <lineage>
        <taxon>Eukaryota</taxon>
        <taxon>Sar</taxon>
        <taxon>Stramenopiles</taxon>
        <taxon>Ochrophyta</taxon>
        <taxon>Pelagophyceae</taxon>
        <taxon>Pelagomonadales</taxon>
        <taxon>Pelagomonadaceae</taxon>
        <taxon>Chrysophaeum</taxon>
    </lineage>
</organism>
<evidence type="ECO:0000256" key="2">
    <source>
        <dbReference type="ARBA" id="ARBA00009638"/>
    </source>
</evidence>
<keyword evidence="9" id="KW-0131">Cell cycle</keyword>
<dbReference type="EMBL" id="JAQMWT010000466">
    <property type="protein sequence ID" value="KAJ8600919.1"/>
    <property type="molecule type" value="Genomic_DNA"/>
</dbReference>
<dbReference type="GO" id="GO:0046872">
    <property type="term" value="F:metal ion binding"/>
    <property type="evidence" value="ECO:0007669"/>
    <property type="project" value="UniProtKB-KW"/>
</dbReference>
<dbReference type="InterPro" id="IPR030393">
    <property type="entry name" value="G_ENGB_dom"/>
</dbReference>
<dbReference type="Pfam" id="PF01926">
    <property type="entry name" value="MMR_HSR1"/>
    <property type="match status" value="1"/>
</dbReference>
<dbReference type="PROSITE" id="PS51706">
    <property type="entry name" value="G_ENGB"/>
    <property type="match status" value="1"/>
</dbReference>
<feature type="compositionally biased region" description="Basic residues" evidence="10">
    <location>
        <begin position="84"/>
        <end position="99"/>
    </location>
</feature>
<dbReference type="PANTHER" id="PTHR11649:SF13">
    <property type="entry name" value="ENGB-TYPE G DOMAIN-CONTAINING PROTEIN"/>
    <property type="match status" value="1"/>
</dbReference>
<reference evidence="13" key="1">
    <citation type="submission" date="2023-01" db="EMBL/GenBank/DDBJ databases">
        <title>Metagenome sequencing of chrysophaentin producing Chrysophaeum taylorii.</title>
        <authorList>
            <person name="Davison J."/>
            <person name="Bewley C."/>
        </authorList>
    </citation>
    <scope>NUCLEOTIDE SEQUENCE</scope>
    <source>
        <strain evidence="13">NIES-1699</strain>
    </source>
</reference>